<dbReference type="PANTHER" id="PTHR37423:SF2">
    <property type="entry name" value="MEMBRANE-BOUND LYTIC MUREIN TRANSGLYCOSYLASE C"/>
    <property type="match status" value="1"/>
</dbReference>
<evidence type="ECO:0000256" key="1">
    <source>
        <dbReference type="ARBA" id="ARBA00007734"/>
    </source>
</evidence>
<comment type="similarity">
    <text evidence="1">Belongs to the transglycosylase Slt family.</text>
</comment>
<keyword evidence="3" id="KW-0732">Signal</keyword>
<protein>
    <submittedName>
        <fullName evidence="5">Lytic transglycosylase domain-containing protein</fullName>
        <ecNumber evidence="5">4.2.2.n1</ecNumber>
    </submittedName>
</protein>
<feature type="signal peptide" evidence="3">
    <location>
        <begin position="1"/>
        <end position="30"/>
    </location>
</feature>
<dbReference type="PROSITE" id="PS00922">
    <property type="entry name" value="TRANSGLYCOSYLASE"/>
    <property type="match status" value="1"/>
</dbReference>
<evidence type="ECO:0000259" key="4">
    <source>
        <dbReference type="Pfam" id="PF01464"/>
    </source>
</evidence>
<dbReference type="InterPro" id="IPR000189">
    <property type="entry name" value="Transglyc_AS"/>
</dbReference>
<dbReference type="PANTHER" id="PTHR37423">
    <property type="entry name" value="SOLUBLE LYTIC MUREIN TRANSGLYCOSYLASE-RELATED"/>
    <property type="match status" value="1"/>
</dbReference>
<reference evidence="5 6" key="1">
    <citation type="submission" date="2023-04" db="EMBL/GenBank/DDBJ databases">
        <title>Lysobacter sp. strain UC isolated from soil sample.</title>
        <authorList>
            <person name="Choksket S."/>
            <person name="Harshvardhan F."/>
            <person name="Rana R."/>
            <person name="Patil P.B."/>
            <person name="Korpole S."/>
        </authorList>
    </citation>
    <scope>NUCLEOTIDE SEQUENCE [LARGE SCALE GENOMIC DNA]</scope>
    <source>
        <strain evidence="5 6">UC</strain>
    </source>
</reference>
<name>A0ABU1CBN5_9GAMM</name>
<accession>A0ABU1CBN5</accession>
<feature type="domain" description="Transglycosylase SLT" evidence="4">
    <location>
        <begin position="166"/>
        <end position="261"/>
    </location>
</feature>
<organism evidence="5 6">
    <name type="scientific">Lysobacter arvi</name>
    <dbReference type="NCBI Taxonomy" id="3038776"/>
    <lineage>
        <taxon>Bacteria</taxon>
        <taxon>Pseudomonadati</taxon>
        <taxon>Pseudomonadota</taxon>
        <taxon>Gammaproteobacteria</taxon>
        <taxon>Lysobacterales</taxon>
        <taxon>Lysobacteraceae</taxon>
        <taxon>Lysobacter</taxon>
    </lineage>
</organism>
<proteinExistence type="inferred from homology"/>
<feature type="chain" id="PRO_5045881737" evidence="3">
    <location>
        <begin position="31"/>
        <end position="291"/>
    </location>
</feature>
<evidence type="ECO:0000256" key="3">
    <source>
        <dbReference type="SAM" id="SignalP"/>
    </source>
</evidence>
<keyword evidence="5" id="KW-0456">Lyase</keyword>
<dbReference type="Gene3D" id="1.10.530.10">
    <property type="match status" value="1"/>
</dbReference>
<evidence type="ECO:0000313" key="6">
    <source>
        <dbReference type="Proteomes" id="UP001233535"/>
    </source>
</evidence>
<dbReference type="SUPFAM" id="SSF53955">
    <property type="entry name" value="Lysozyme-like"/>
    <property type="match status" value="1"/>
</dbReference>
<feature type="region of interest" description="Disordered" evidence="2">
    <location>
        <begin position="74"/>
        <end position="97"/>
    </location>
</feature>
<dbReference type="GO" id="GO:0016829">
    <property type="term" value="F:lyase activity"/>
    <property type="evidence" value="ECO:0007669"/>
    <property type="project" value="UniProtKB-KW"/>
</dbReference>
<feature type="compositionally biased region" description="Low complexity" evidence="2">
    <location>
        <begin position="78"/>
        <end position="95"/>
    </location>
</feature>
<dbReference type="InterPro" id="IPR023346">
    <property type="entry name" value="Lysozyme-like_dom_sf"/>
</dbReference>
<dbReference type="EMBL" id="JARUHG010000001">
    <property type="protein sequence ID" value="MDR0182577.1"/>
    <property type="molecule type" value="Genomic_DNA"/>
</dbReference>
<dbReference type="Proteomes" id="UP001233535">
    <property type="component" value="Unassembled WGS sequence"/>
</dbReference>
<evidence type="ECO:0000256" key="2">
    <source>
        <dbReference type="SAM" id="MobiDB-lite"/>
    </source>
</evidence>
<keyword evidence="6" id="KW-1185">Reference proteome</keyword>
<dbReference type="EC" id="4.2.2.n1" evidence="5"/>
<comment type="caution">
    <text evidence="5">The sequence shown here is derived from an EMBL/GenBank/DDBJ whole genome shotgun (WGS) entry which is preliminary data.</text>
</comment>
<gene>
    <name evidence="5" type="ORF">P8609_06280</name>
</gene>
<dbReference type="InterPro" id="IPR008258">
    <property type="entry name" value="Transglycosylase_SLT_dom_1"/>
</dbReference>
<dbReference type="CDD" id="cd00254">
    <property type="entry name" value="LT-like"/>
    <property type="match status" value="1"/>
</dbReference>
<evidence type="ECO:0000313" key="5">
    <source>
        <dbReference type="EMBL" id="MDR0182577.1"/>
    </source>
</evidence>
<dbReference type="Pfam" id="PF01464">
    <property type="entry name" value="SLT"/>
    <property type="match status" value="1"/>
</dbReference>
<sequence length="291" mass="31450">MSIAARNGGIRLHRCACAAALLMVPVQAPAMLRCVSHGVEMYVSERIDGAKCSTVAGVRTRVAIAKPATHAAVRDDAAPASAPKASSPRAAPASPLRVRQRQATLYFFVKDGVPHYLSRRPAGVTRGVEILRFHYMETCYLCAPTRSRNAWTVGLDTSAYQAEVAAASREFGVGEALIRAVIHAESAFEPRAVSRVGAQGLMQLMPGTARRFGVADAFDAAQNIRGGVQYLAWLLRRFDGDLVRAVAGYNAGEGAVDRHGGLPPYAETQRFVQTVTTLEQRYRSRLETARP</sequence>